<evidence type="ECO:0000313" key="3">
    <source>
        <dbReference type="Proteomes" id="UP000612899"/>
    </source>
</evidence>
<name>A0A8J3QDN2_9ACTN</name>
<sequence length="190" mass="20742">MAWAAYDASVARNTPIPPPTQPLTDEHVVLRRRQEDDLDAMVAASHDPETLRWLDDPPMDDEIRRTTLSRADEAWRSGRAAPMTIADAATGRAVGTINLTFREEQVASLAYSVFPAYRGQGIAPRAVQLMSEWALGELGVTQLLLEADADNAASIRVAEKCGFQATGKTPVTDADGTVRHRLVFSLTPLM</sequence>
<proteinExistence type="predicted"/>
<dbReference type="Gene3D" id="3.40.630.30">
    <property type="match status" value="1"/>
</dbReference>
<dbReference type="InterPro" id="IPR000182">
    <property type="entry name" value="GNAT_dom"/>
</dbReference>
<dbReference type="GO" id="GO:1990189">
    <property type="term" value="F:protein N-terminal-serine acetyltransferase activity"/>
    <property type="evidence" value="ECO:0007669"/>
    <property type="project" value="TreeGrafter"/>
</dbReference>
<evidence type="ECO:0000313" key="2">
    <source>
        <dbReference type="EMBL" id="GIH07834.1"/>
    </source>
</evidence>
<dbReference type="SUPFAM" id="SSF55729">
    <property type="entry name" value="Acyl-CoA N-acyltransferases (Nat)"/>
    <property type="match status" value="1"/>
</dbReference>
<dbReference type="GO" id="GO:0008999">
    <property type="term" value="F:protein-N-terminal-alanine acetyltransferase activity"/>
    <property type="evidence" value="ECO:0007669"/>
    <property type="project" value="TreeGrafter"/>
</dbReference>
<dbReference type="PANTHER" id="PTHR43441:SF10">
    <property type="entry name" value="ACETYLTRANSFERASE"/>
    <property type="match status" value="1"/>
</dbReference>
<dbReference type="InterPro" id="IPR016181">
    <property type="entry name" value="Acyl_CoA_acyltransferase"/>
</dbReference>
<dbReference type="EMBL" id="BONY01000041">
    <property type="protein sequence ID" value="GIH07834.1"/>
    <property type="molecule type" value="Genomic_DNA"/>
</dbReference>
<dbReference type="PROSITE" id="PS51186">
    <property type="entry name" value="GNAT"/>
    <property type="match status" value="1"/>
</dbReference>
<dbReference type="GO" id="GO:0005737">
    <property type="term" value="C:cytoplasm"/>
    <property type="evidence" value="ECO:0007669"/>
    <property type="project" value="TreeGrafter"/>
</dbReference>
<accession>A0A8J3QDN2</accession>
<comment type="caution">
    <text evidence="2">The sequence shown here is derived from an EMBL/GenBank/DDBJ whole genome shotgun (WGS) entry which is preliminary data.</text>
</comment>
<dbReference type="PANTHER" id="PTHR43441">
    <property type="entry name" value="RIBOSOMAL-PROTEIN-SERINE ACETYLTRANSFERASE"/>
    <property type="match status" value="1"/>
</dbReference>
<keyword evidence="3" id="KW-1185">Reference proteome</keyword>
<dbReference type="InterPro" id="IPR051908">
    <property type="entry name" value="Ribosomal_N-acetyltransferase"/>
</dbReference>
<dbReference type="Pfam" id="PF13302">
    <property type="entry name" value="Acetyltransf_3"/>
    <property type="match status" value="1"/>
</dbReference>
<dbReference type="Proteomes" id="UP000612899">
    <property type="component" value="Unassembled WGS sequence"/>
</dbReference>
<dbReference type="AlphaFoldDB" id="A0A8J3QDN2"/>
<gene>
    <name evidence="2" type="ORF">Rhe02_59010</name>
</gene>
<organism evidence="2 3">
    <name type="scientific">Rhizocola hellebori</name>
    <dbReference type="NCBI Taxonomy" id="1392758"/>
    <lineage>
        <taxon>Bacteria</taxon>
        <taxon>Bacillati</taxon>
        <taxon>Actinomycetota</taxon>
        <taxon>Actinomycetes</taxon>
        <taxon>Micromonosporales</taxon>
        <taxon>Micromonosporaceae</taxon>
        <taxon>Rhizocola</taxon>
    </lineage>
</organism>
<feature type="domain" description="N-acetyltransferase" evidence="1">
    <location>
        <begin position="28"/>
        <end position="185"/>
    </location>
</feature>
<dbReference type="CDD" id="cd04301">
    <property type="entry name" value="NAT_SF"/>
    <property type="match status" value="1"/>
</dbReference>
<reference evidence="2" key="1">
    <citation type="submission" date="2021-01" db="EMBL/GenBank/DDBJ databases">
        <title>Whole genome shotgun sequence of Rhizocola hellebori NBRC 109834.</title>
        <authorList>
            <person name="Komaki H."/>
            <person name="Tamura T."/>
        </authorList>
    </citation>
    <scope>NUCLEOTIDE SEQUENCE</scope>
    <source>
        <strain evidence="2">NBRC 109834</strain>
    </source>
</reference>
<protein>
    <submittedName>
        <fullName evidence="2">N-acetyltransferase</fullName>
    </submittedName>
</protein>
<evidence type="ECO:0000259" key="1">
    <source>
        <dbReference type="PROSITE" id="PS51186"/>
    </source>
</evidence>